<evidence type="ECO:0000313" key="4">
    <source>
        <dbReference type="Proteomes" id="UP001633002"/>
    </source>
</evidence>
<gene>
    <name evidence="3" type="ORF">R1sor_022796</name>
</gene>
<sequence length="551" mass="60589">MEDMDLHFTVSYRGKNLQLTLPAGSTLRELGERLVELTGVAPHTIKLMLPKRLPLQPMSPQQSSTLLRQSGITEGLMVRMMGSSAAEVATVSQNSSRDTRVRGFAEEEELARRRAYSASSSSSLPKGNYIFCDFRTLSLPGVELTPPPSMALSIMHKLASDRGIVAIMNKYRWRVGVMTELAPVGYVGISPKCILGFNKNRGEEISLRLRTDDLKGFRKYDSIKKTLLHELAHMVHDEHDEKFHALDKKLNEEAVALDWTKSTGHTLSSKGNSFGAGGSTFEEFDAGGVHTSKGHKLGGSSDQARYTDPRAAAAAAALRRFSANSSTTPSLGQTSNRSGVSEPRLPQVEPVRHVISDSQNIDSESIVVIAEGSMLKRDPGEEEVSDVVYKHPRKVETGRAEPDPDDDVEMVPRSDEPDPDGDDEVMEKADEPDRDDGKEKPVRAEPDPDHDDETVAEGAEPDADDRSEKLLGAAEPDPDDHEAVSKGVEPDPDDQREKSVGSYAEPGPDDQKEKSPHSQEPDPDDSVRNCNREARESRSLEGRKYKHQCSF</sequence>
<protein>
    <recommendedName>
        <fullName evidence="2">WLM domain-containing protein</fullName>
    </recommendedName>
</protein>
<evidence type="ECO:0000313" key="3">
    <source>
        <dbReference type="EMBL" id="KAL3679840.1"/>
    </source>
</evidence>
<proteinExistence type="predicted"/>
<accession>A0ABD3GP80</accession>
<feature type="region of interest" description="Disordered" evidence="1">
    <location>
        <begin position="377"/>
        <end position="551"/>
    </location>
</feature>
<feature type="region of interest" description="Disordered" evidence="1">
    <location>
        <begin position="320"/>
        <end position="347"/>
    </location>
</feature>
<dbReference type="Proteomes" id="UP001633002">
    <property type="component" value="Unassembled WGS sequence"/>
</dbReference>
<organism evidence="3 4">
    <name type="scientific">Riccia sorocarpa</name>
    <dbReference type="NCBI Taxonomy" id="122646"/>
    <lineage>
        <taxon>Eukaryota</taxon>
        <taxon>Viridiplantae</taxon>
        <taxon>Streptophyta</taxon>
        <taxon>Embryophyta</taxon>
        <taxon>Marchantiophyta</taxon>
        <taxon>Marchantiopsida</taxon>
        <taxon>Marchantiidae</taxon>
        <taxon>Marchantiales</taxon>
        <taxon>Ricciaceae</taxon>
        <taxon>Riccia</taxon>
    </lineage>
</organism>
<feature type="compositionally biased region" description="Basic and acidic residues" evidence="1">
    <location>
        <begin position="509"/>
        <end position="543"/>
    </location>
</feature>
<dbReference type="AlphaFoldDB" id="A0ABD3GP80"/>
<feature type="compositionally biased region" description="Basic and acidic residues" evidence="1">
    <location>
        <begin position="426"/>
        <end position="447"/>
    </location>
</feature>
<keyword evidence="4" id="KW-1185">Reference proteome</keyword>
<evidence type="ECO:0000259" key="2">
    <source>
        <dbReference type="PROSITE" id="PS51397"/>
    </source>
</evidence>
<feature type="compositionally biased region" description="Polar residues" evidence="1">
    <location>
        <begin position="322"/>
        <end position="339"/>
    </location>
</feature>
<dbReference type="SUPFAM" id="SSF54236">
    <property type="entry name" value="Ubiquitin-like"/>
    <property type="match status" value="1"/>
</dbReference>
<feature type="compositionally biased region" description="Acidic residues" evidence="1">
    <location>
        <begin position="448"/>
        <end position="463"/>
    </location>
</feature>
<dbReference type="EMBL" id="JBJQOH010000007">
    <property type="protein sequence ID" value="KAL3679840.1"/>
    <property type="molecule type" value="Genomic_DNA"/>
</dbReference>
<dbReference type="InterPro" id="IPR013536">
    <property type="entry name" value="WLM_dom"/>
</dbReference>
<dbReference type="Gene3D" id="3.10.20.90">
    <property type="entry name" value="Phosphatidylinositol 3-kinase Catalytic Subunit, Chain A, domain 1"/>
    <property type="match status" value="1"/>
</dbReference>
<evidence type="ECO:0000256" key="1">
    <source>
        <dbReference type="SAM" id="MobiDB-lite"/>
    </source>
</evidence>
<comment type="caution">
    <text evidence="3">The sequence shown here is derived from an EMBL/GenBank/DDBJ whole genome shotgun (WGS) entry which is preliminary data.</text>
</comment>
<name>A0ABD3GP80_9MARC</name>
<feature type="domain" description="WLM" evidence="2">
    <location>
        <begin position="127"/>
        <end position="322"/>
    </location>
</feature>
<dbReference type="Pfam" id="PF08325">
    <property type="entry name" value="WLM"/>
    <property type="match status" value="1"/>
</dbReference>
<dbReference type="InterPro" id="IPR029071">
    <property type="entry name" value="Ubiquitin-like_domsf"/>
</dbReference>
<reference evidence="3 4" key="1">
    <citation type="submission" date="2024-09" db="EMBL/GenBank/DDBJ databases">
        <title>Chromosome-scale assembly of Riccia sorocarpa.</title>
        <authorList>
            <person name="Paukszto L."/>
        </authorList>
    </citation>
    <scope>NUCLEOTIDE SEQUENCE [LARGE SCALE GENOMIC DNA]</scope>
    <source>
        <strain evidence="3">LP-2024</strain>
        <tissue evidence="3">Aerial parts of the thallus</tissue>
    </source>
</reference>
<dbReference type="PROSITE" id="PS51397">
    <property type="entry name" value="WLM"/>
    <property type="match status" value="1"/>
</dbReference>
<dbReference type="PANTHER" id="PTHR47796">
    <property type="entry name" value="ZINC METALLOPROTEINASE-LIKE PROTEIN"/>
    <property type="match status" value="1"/>
</dbReference>
<dbReference type="PANTHER" id="PTHR47796:SF1">
    <property type="entry name" value="OS08G0500800 PROTEIN"/>
    <property type="match status" value="1"/>
</dbReference>